<evidence type="ECO:0008006" key="3">
    <source>
        <dbReference type="Google" id="ProtNLM"/>
    </source>
</evidence>
<protein>
    <recommendedName>
        <fullName evidence="3">Mandelate racemase/muconate lactonizing enzyme N-terminal domain-containing protein</fullName>
    </recommendedName>
</protein>
<reference evidence="1" key="1">
    <citation type="submission" date="2021-06" db="EMBL/GenBank/DDBJ databases">
        <authorList>
            <person name="Criscuolo A."/>
        </authorList>
    </citation>
    <scope>NUCLEOTIDE SEQUENCE</scope>
    <source>
        <strain evidence="1">CIP111600</strain>
    </source>
</reference>
<dbReference type="Proteomes" id="UP000693672">
    <property type="component" value="Unassembled WGS sequence"/>
</dbReference>
<sequence>MLNITVPSPVINENELARYRISSMEVFRFDCRFLHNQLPPWNAGAYDCGLLKISSDGLSGWGEYISPCSKESVDLVRWASVFAKLKGLSVAEAIRCAEATNEAWGLVRTRLAESALLDLAFKIRYPFTVHKDIASSLGYARLLDRSQAYFSF</sequence>
<name>A0A916K3T3_9BACL</name>
<organism evidence="1 2">
    <name type="scientific">Paenibacillus solanacearum</name>
    <dbReference type="NCBI Taxonomy" id="2048548"/>
    <lineage>
        <taxon>Bacteria</taxon>
        <taxon>Bacillati</taxon>
        <taxon>Bacillota</taxon>
        <taxon>Bacilli</taxon>
        <taxon>Bacillales</taxon>
        <taxon>Paenibacillaceae</taxon>
        <taxon>Paenibacillus</taxon>
    </lineage>
</organism>
<dbReference type="RefSeq" id="WP_218093885.1">
    <property type="nucleotide sequence ID" value="NZ_CAJVAS010000021.1"/>
</dbReference>
<comment type="caution">
    <text evidence="1">The sequence shown here is derived from an EMBL/GenBank/DDBJ whole genome shotgun (WGS) entry which is preliminary data.</text>
</comment>
<dbReference type="EMBL" id="CAJVAS010000021">
    <property type="protein sequence ID" value="CAG7640633.1"/>
    <property type="molecule type" value="Genomic_DNA"/>
</dbReference>
<proteinExistence type="predicted"/>
<accession>A0A916K3T3</accession>
<keyword evidence="2" id="KW-1185">Reference proteome</keyword>
<evidence type="ECO:0000313" key="1">
    <source>
        <dbReference type="EMBL" id="CAG7640633.1"/>
    </source>
</evidence>
<dbReference type="AlphaFoldDB" id="A0A916K3T3"/>
<evidence type="ECO:0000313" key="2">
    <source>
        <dbReference type="Proteomes" id="UP000693672"/>
    </source>
</evidence>
<gene>
    <name evidence="1" type="ORF">PAESOLCIP111_04156</name>
</gene>